<evidence type="ECO:0000256" key="1">
    <source>
        <dbReference type="SAM" id="Phobius"/>
    </source>
</evidence>
<dbReference type="EMBL" id="BK014906">
    <property type="protein sequence ID" value="DAD81696.1"/>
    <property type="molecule type" value="Genomic_DNA"/>
</dbReference>
<keyword evidence="1" id="KW-0812">Transmembrane</keyword>
<name>A0A8S5MHK4_9CAUD</name>
<keyword evidence="1" id="KW-0472">Membrane</keyword>
<protein>
    <submittedName>
        <fullName evidence="2">Uncharacterized protein</fullName>
    </submittedName>
</protein>
<feature type="transmembrane region" description="Helical" evidence="1">
    <location>
        <begin position="32"/>
        <end position="50"/>
    </location>
</feature>
<keyword evidence="1" id="KW-1133">Transmembrane helix</keyword>
<feature type="transmembrane region" description="Helical" evidence="1">
    <location>
        <begin position="158"/>
        <end position="181"/>
    </location>
</feature>
<reference evidence="2" key="1">
    <citation type="journal article" date="2021" name="Proc. Natl. Acad. Sci. U.S.A.">
        <title>A Catalog of Tens of Thousands of Viruses from Human Metagenomes Reveals Hidden Associations with Chronic Diseases.</title>
        <authorList>
            <person name="Tisza M.J."/>
            <person name="Buck C.B."/>
        </authorList>
    </citation>
    <scope>NUCLEOTIDE SEQUENCE</scope>
    <source>
        <strain evidence="2">Ct9Ns12</strain>
    </source>
</reference>
<proteinExistence type="predicted"/>
<organism evidence="2">
    <name type="scientific">Myoviridae sp. ct9Ns12</name>
    <dbReference type="NCBI Taxonomy" id="2826626"/>
    <lineage>
        <taxon>Viruses</taxon>
        <taxon>Duplodnaviria</taxon>
        <taxon>Heunggongvirae</taxon>
        <taxon>Uroviricota</taxon>
        <taxon>Caudoviricetes</taxon>
    </lineage>
</organism>
<evidence type="ECO:0000313" key="2">
    <source>
        <dbReference type="EMBL" id="DAD81696.1"/>
    </source>
</evidence>
<sequence length="186" mass="21599">MLRGCILICVMTEQRVKSYISKDNAMKELRNLLFWASVGLLAMLLVFVFASCRTRTVYVPVETKVLDSIVYHDTTFQEKLMPYKDSVSTRDTVSFLHNPYAYSYASWNKGILNHSLGIYPQSTVTVKIPYFIEKIRRIEVPKPYPVERKLSWWERFKINYGGASMMLNIACVALAVIWLAIRIKKK</sequence>
<accession>A0A8S5MHK4</accession>